<dbReference type="InParanoid" id="E6W6W3"/>
<dbReference type="Proteomes" id="UP000002572">
    <property type="component" value="Chromosome"/>
</dbReference>
<sequence>MTENKPAGNLSITYPILVAIAVSMITSYAMTRYSFPEPPFTSVMVIDSSSFTKNLRQSYVDGAISEEQLREQLRSLNQRVQGHVSDGALVLEKSAVVGGPNVRQIN</sequence>
<evidence type="ECO:0000256" key="1">
    <source>
        <dbReference type="SAM" id="Phobius"/>
    </source>
</evidence>
<keyword evidence="1" id="KW-0472">Membrane</keyword>
<reference evidence="2 3" key="1">
    <citation type="submission" date="2010-12" db="EMBL/GenBank/DDBJ databases">
        <title>Complete sequence of Desulfurispirillum indicum S5.</title>
        <authorList>
            <consortium name="US DOE Joint Genome Institute"/>
            <person name="Lucas S."/>
            <person name="Copeland A."/>
            <person name="Lapidus A."/>
            <person name="Cheng J.-F."/>
            <person name="Goodwin L."/>
            <person name="Pitluck S."/>
            <person name="Chertkov O."/>
            <person name="Held B."/>
            <person name="Detter J.C."/>
            <person name="Han C."/>
            <person name="Tapia R."/>
            <person name="Land M."/>
            <person name="Hauser L."/>
            <person name="Kyrpides N."/>
            <person name="Ivanova N."/>
            <person name="Mikhailova N."/>
            <person name="Haggblom M."/>
            <person name="Rauschenbach I."/>
            <person name="Bini E."/>
            <person name="Woyke T."/>
        </authorList>
    </citation>
    <scope>NUCLEOTIDE SEQUENCE [LARGE SCALE GENOMIC DNA]</scope>
    <source>
        <strain evidence="3">ATCC BAA-1389 / DSM 22839 / S5</strain>
    </source>
</reference>
<organism evidence="2 3">
    <name type="scientific">Desulfurispirillum indicum (strain ATCC BAA-1389 / DSM 22839 / S5)</name>
    <dbReference type="NCBI Taxonomy" id="653733"/>
    <lineage>
        <taxon>Bacteria</taxon>
        <taxon>Pseudomonadati</taxon>
        <taxon>Chrysiogenota</taxon>
        <taxon>Chrysiogenia</taxon>
        <taxon>Chrysiogenales</taxon>
        <taxon>Chrysiogenaceae</taxon>
        <taxon>Desulfurispirillum</taxon>
    </lineage>
</organism>
<dbReference type="HOGENOM" id="CLU_2218835_0_0_0"/>
<dbReference type="RefSeq" id="WP_013506087.1">
    <property type="nucleotide sequence ID" value="NC_014836.1"/>
</dbReference>
<dbReference type="AlphaFoldDB" id="E6W6W3"/>
<evidence type="ECO:0000313" key="3">
    <source>
        <dbReference type="Proteomes" id="UP000002572"/>
    </source>
</evidence>
<dbReference type="KEGG" id="din:Selin_1472"/>
<proteinExistence type="predicted"/>
<dbReference type="EMBL" id="CP002432">
    <property type="protein sequence ID" value="ADU66206.1"/>
    <property type="molecule type" value="Genomic_DNA"/>
</dbReference>
<gene>
    <name evidence="2" type="ordered locus">Selin_1472</name>
</gene>
<protein>
    <submittedName>
        <fullName evidence="2">Uncharacterized protein</fullName>
    </submittedName>
</protein>
<accession>E6W6W3</accession>
<keyword evidence="1" id="KW-1133">Transmembrane helix</keyword>
<dbReference type="STRING" id="653733.Selin_1472"/>
<keyword evidence="3" id="KW-1185">Reference proteome</keyword>
<feature type="transmembrane region" description="Helical" evidence="1">
    <location>
        <begin position="12"/>
        <end position="30"/>
    </location>
</feature>
<name>E6W6W3_DESIS</name>
<evidence type="ECO:0000313" key="2">
    <source>
        <dbReference type="EMBL" id="ADU66206.1"/>
    </source>
</evidence>
<keyword evidence="1" id="KW-0812">Transmembrane</keyword>